<dbReference type="EMBL" id="CAJVCH010401513">
    <property type="protein sequence ID" value="CAG7817711.1"/>
    <property type="molecule type" value="Genomic_DNA"/>
</dbReference>
<evidence type="ECO:0000313" key="1">
    <source>
        <dbReference type="EMBL" id="CAG7817711.1"/>
    </source>
</evidence>
<dbReference type="AlphaFoldDB" id="A0A8J2KGW4"/>
<organism evidence="1 2">
    <name type="scientific">Allacma fusca</name>
    <dbReference type="NCBI Taxonomy" id="39272"/>
    <lineage>
        <taxon>Eukaryota</taxon>
        <taxon>Metazoa</taxon>
        <taxon>Ecdysozoa</taxon>
        <taxon>Arthropoda</taxon>
        <taxon>Hexapoda</taxon>
        <taxon>Collembola</taxon>
        <taxon>Symphypleona</taxon>
        <taxon>Sminthuridae</taxon>
        <taxon>Allacma</taxon>
    </lineage>
</organism>
<evidence type="ECO:0000313" key="2">
    <source>
        <dbReference type="Proteomes" id="UP000708208"/>
    </source>
</evidence>
<reference evidence="1" key="1">
    <citation type="submission" date="2021-06" db="EMBL/GenBank/DDBJ databases">
        <authorList>
            <person name="Hodson N. C."/>
            <person name="Mongue J. A."/>
            <person name="Jaron S. K."/>
        </authorList>
    </citation>
    <scope>NUCLEOTIDE SEQUENCE</scope>
</reference>
<feature type="non-terminal residue" evidence="1">
    <location>
        <position position="1"/>
    </location>
</feature>
<comment type="caution">
    <text evidence="1">The sequence shown here is derived from an EMBL/GenBank/DDBJ whole genome shotgun (WGS) entry which is preliminary data.</text>
</comment>
<keyword evidence="2" id="KW-1185">Reference proteome</keyword>
<dbReference type="Proteomes" id="UP000708208">
    <property type="component" value="Unassembled WGS sequence"/>
</dbReference>
<accession>A0A8J2KGW4</accession>
<sequence>MLDNIPKRDGNTVATNIARNIRQEGNQYTYIEQVDGTLVLHNLPDKNLTRTKGSPTETHIK</sequence>
<proteinExistence type="predicted"/>
<name>A0A8J2KGW4_9HEXA</name>
<protein>
    <submittedName>
        <fullName evidence="1">Uncharacterized protein</fullName>
    </submittedName>
</protein>
<gene>
    <name evidence="1" type="ORF">AFUS01_LOCUS28260</name>
</gene>